<dbReference type="InterPro" id="IPR007484">
    <property type="entry name" value="Peptidase_M28"/>
</dbReference>
<sequence length="507" mass="55898">MRISAFLLAFVLLAPAALAQHFPTDDPVIRAIYAEGMENSQTEPLAHMLVDVIGPRLAGSPGLEQSQAWLLETYGEWGVTARKEEYGTWNSWRAGALHAEMTSPRVQPLVTEIMAWSPATNGPVEGEVVMPPAGLTPEAVDGWLATLSGKFILLDAPEPMCRAMQELEANARPETIERLEALRGELRQEWRGRLQALGRDGLQRLEAAGIAGTLNSRWSGGWGANKVFSTTNQRAVALDVSCEDYGLLARLAASGHTPSIRVNAEAEASGVVPQFNVIAEMRGTELPDEYVLMSAHLDSWHAATGATDNGTGTITMLEAMRILKEHYPNPRRTILVGHWGAEEMGLIGSGSFREDHPEVVAGLQVGFNQDNGTWRFERIEGQGFLDTAEHLPKWMAAVPTDIQAQVTVEVPGEQNNRGSDHTSFVCAEAPVLRLQSPYDEYRQYTWHTNLDTYDKIVFDDLKQNATLTAMLVYMASEDPERMTRETANLPGDRDFGPCRAPQREPRN</sequence>
<feature type="domain" description="Peptidase M28" evidence="23">
    <location>
        <begin position="276"/>
        <end position="471"/>
    </location>
</feature>
<keyword evidence="7" id="KW-0121">Carboxypeptidase</keyword>
<dbReference type="GO" id="GO:0005764">
    <property type="term" value="C:lysosome"/>
    <property type="evidence" value="ECO:0007669"/>
    <property type="project" value="UniProtKB-SubCell"/>
</dbReference>
<dbReference type="Gene3D" id="3.50.30.30">
    <property type="match status" value="1"/>
</dbReference>
<proteinExistence type="predicted"/>
<keyword evidence="9" id="KW-0479">Metal-binding</keyword>
<dbReference type="EMBL" id="MQWB01000001">
    <property type="protein sequence ID" value="OZC02456.1"/>
    <property type="molecule type" value="Genomic_DNA"/>
</dbReference>
<keyword evidence="6" id="KW-0964">Secreted</keyword>
<dbReference type="AlphaFoldDB" id="A0A259TXN8"/>
<evidence type="ECO:0000313" key="25">
    <source>
        <dbReference type="Proteomes" id="UP000216446"/>
    </source>
</evidence>
<dbReference type="GO" id="GO:0046872">
    <property type="term" value="F:metal ion binding"/>
    <property type="evidence" value="ECO:0007669"/>
    <property type="project" value="UniProtKB-KW"/>
</dbReference>
<dbReference type="GO" id="GO:0005576">
    <property type="term" value="C:extracellular region"/>
    <property type="evidence" value="ECO:0007669"/>
    <property type="project" value="UniProtKB-SubCell"/>
</dbReference>
<dbReference type="Proteomes" id="UP000216446">
    <property type="component" value="Unassembled WGS sequence"/>
</dbReference>
<evidence type="ECO:0000256" key="13">
    <source>
        <dbReference type="ARBA" id="ARBA00022833"/>
    </source>
</evidence>
<dbReference type="Pfam" id="PF04389">
    <property type="entry name" value="Peptidase_M28"/>
    <property type="match status" value="1"/>
</dbReference>
<keyword evidence="25" id="KW-1185">Reference proteome</keyword>
<keyword evidence="15" id="KW-0482">Metalloprotease</keyword>
<dbReference type="InterPro" id="IPR039866">
    <property type="entry name" value="CPQ"/>
</dbReference>
<evidence type="ECO:0000256" key="14">
    <source>
        <dbReference type="ARBA" id="ARBA00023034"/>
    </source>
</evidence>
<evidence type="ECO:0000256" key="16">
    <source>
        <dbReference type="ARBA" id="ARBA00023145"/>
    </source>
</evidence>
<keyword evidence="10 22" id="KW-0732">Signal</keyword>
<feature type="compositionally biased region" description="Basic and acidic residues" evidence="21">
    <location>
        <begin position="491"/>
        <end position="507"/>
    </location>
</feature>
<feature type="region of interest" description="Disordered" evidence="21">
    <location>
        <begin position="481"/>
        <end position="507"/>
    </location>
</feature>
<evidence type="ECO:0000256" key="2">
    <source>
        <dbReference type="ARBA" id="ARBA00004371"/>
    </source>
</evidence>
<evidence type="ECO:0000256" key="22">
    <source>
        <dbReference type="SAM" id="SignalP"/>
    </source>
</evidence>
<evidence type="ECO:0000256" key="3">
    <source>
        <dbReference type="ARBA" id="ARBA00004555"/>
    </source>
</evidence>
<keyword evidence="16" id="KW-0865">Zymogen</keyword>
<organism evidence="24 25">
    <name type="scientific">Rubricoccus marinus</name>
    <dbReference type="NCBI Taxonomy" id="716817"/>
    <lineage>
        <taxon>Bacteria</taxon>
        <taxon>Pseudomonadati</taxon>
        <taxon>Rhodothermota</taxon>
        <taxon>Rhodothermia</taxon>
        <taxon>Rhodothermales</taxon>
        <taxon>Rubricoccaceae</taxon>
        <taxon>Rubricoccus</taxon>
    </lineage>
</organism>
<accession>A0A259TXN8</accession>
<evidence type="ECO:0000256" key="4">
    <source>
        <dbReference type="ARBA" id="ARBA00004613"/>
    </source>
</evidence>
<name>A0A259TXN8_9BACT</name>
<keyword evidence="8" id="KW-0645">Protease</keyword>
<dbReference type="OrthoDB" id="9769665at2"/>
<dbReference type="RefSeq" id="WP_094546729.1">
    <property type="nucleotide sequence ID" value="NZ_MQWB01000001.1"/>
</dbReference>
<evidence type="ECO:0000256" key="20">
    <source>
        <dbReference type="ARBA" id="ARBA00033328"/>
    </source>
</evidence>
<evidence type="ECO:0000256" key="11">
    <source>
        <dbReference type="ARBA" id="ARBA00022801"/>
    </source>
</evidence>
<dbReference type="Gene3D" id="3.40.630.10">
    <property type="entry name" value="Zn peptidases"/>
    <property type="match status" value="1"/>
</dbReference>
<dbReference type="GO" id="GO:0070573">
    <property type="term" value="F:metallodipeptidase activity"/>
    <property type="evidence" value="ECO:0007669"/>
    <property type="project" value="InterPro"/>
</dbReference>
<evidence type="ECO:0000256" key="1">
    <source>
        <dbReference type="ARBA" id="ARBA00004240"/>
    </source>
</evidence>
<reference evidence="24 25" key="1">
    <citation type="submission" date="2016-11" db="EMBL/GenBank/DDBJ databases">
        <title>Study of marine rhodopsin-containing bacteria.</title>
        <authorList>
            <person name="Yoshizawa S."/>
            <person name="Kumagai Y."/>
            <person name="Kogure K."/>
        </authorList>
    </citation>
    <scope>NUCLEOTIDE SEQUENCE [LARGE SCALE GENOMIC DNA]</scope>
    <source>
        <strain evidence="24 25">SG-29</strain>
    </source>
</reference>
<evidence type="ECO:0000256" key="19">
    <source>
        <dbReference type="ARBA" id="ARBA00025833"/>
    </source>
</evidence>
<evidence type="ECO:0000256" key="8">
    <source>
        <dbReference type="ARBA" id="ARBA00022670"/>
    </source>
</evidence>
<feature type="chain" id="PRO_5013283123" description="Carboxypeptidase Q" evidence="22">
    <location>
        <begin position="20"/>
        <end position="507"/>
    </location>
</feature>
<comment type="caution">
    <text evidence="24">The sequence shown here is derived from an EMBL/GenBank/DDBJ whole genome shotgun (WGS) entry which is preliminary data.</text>
</comment>
<dbReference type="InParanoid" id="A0A259TXN8"/>
<evidence type="ECO:0000256" key="10">
    <source>
        <dbReference type="ARBA" id="ARBA00022729"/>
    </source>
</evidence>
<evidence type="ECO:0000256" key="6">
    <source>
        <dbReference type="ARBA" id="ARBA00022525"/>
    </source>
</evidence>
<keyword evidence="17" id="KW-0325">Glycoprotein</keyword>
<evidence type="ECO:0000256" key="9">
    <source>
        <dbReference type="ARBA" id="ARBA00022723"/>
    </source>
</evidence>
<feature type="signal peptide" evidence="22">
    <location>
        <begin position="1"/>
        <end position="19"/>
    </location>
</feature>
<keyword evidence="14" id="KW-0333">Golgi apparatus</keyword>
<dbReference type="SUPFAM" id="SSF53187">
    <property type="entry name" value="Zn-dependent exopeptidases"/>
    <property type="match status" value="1"/>
</dbReference>
<dbReference type="PANTHER" id="PTHR12053:SF3">
    <property type="entry name" value="CARBOXYPEPTIDASE Q"/>
    <property type="match status" value="1"/>
</dbReference>
<evidence type="ECO:0000256" key="15">
    <source>
        <dbReference type="ARBA" id="ARBA00023049"/>
    </source>
</evidence>
<evidence type="ECO:0000313" key="24">
    <source>
        <dbReference type="EMBL" id="OZC02456.1"/>
    </source>
</evidence>
<gene>
    <name evidence="24" type="ORF">BSZ36_05370</name>
</gene>
<evidence type="ECO:0000256" key="7">
    <source>
        <dbReference type="ARBA" id="ARBA00022645"/>
    </source>
</evidence>
<evidence type="ECO:0000256" key="12">
    <source>
        <dbReference type="ARBA" id="ARBA00022824"/>
    </source>
</evidence>
<keyword evidence="13" id="KW-0862">Zinc</keyword>
<comment type="subcellular location">
    <subcellularLocation>
        <location evidence="1">Endoplasmic reticulum</location>
    </subcellularLocation>
    <subcellularLocation>
        <location evidence="3">Golgi apparatus</location>
    </subcellularLocation>
    <subcellularLocation>
        <location evidence="2">Lysosome</location>
    </subcellularLocation>
    <subcellularLocation>
        <location evidence="4">Secreted</location>
    </subcellularLocation>
</comment>
<evidence type="ECO:0000259" key="23">
    <source>
        <dbReference type="Pfam" id="PF04389"/>
    </source>
</evidence>
<protein>
    <recommendedName>
        <fullName evidence="5">Carboxypeptidase Q</fullName>
    </recommendedName>
    <alternativeName>
        <fullName evidence="20">Plasma glutamate carboxypeptidase</fullName>
    </alternativeName>
</protein>
<dbReference type="GO" id="GO:0006508">
    <property type="term" value="P:proteolysis"/>
    <property type="evidence" value="ECO:0007669"/>
    <property type="project" value="UniProtKB-KW"/>
</dbReference>
<comment type="subunit">
    <text evidence="19">Homodimer. The monomeric form is inactive while the homodimer is active.</text>
</comment>
<dbReference type="PANTHER" id="PTHR12053">
    <property type="entry name" value="PROTEASE FAMILY M28 PLASMA GLUTAMATE CARBOXYPEPTIDASE-RELATED"/>
    <property type="match status" value="1"/>
</dbReference>
<keyword evidence="11" id="KW-0378">Hydrolase</keyword>
<evidence type="ECO:0000256" key="18">
    <source>
        <dbReference type="ARBA" id="ARBA00023228"/>
    </source>
</evidence>
<evidence type="ECO:0000256" key="17">
    <source>
        <dbReference type="ARBA" id="ARBA00023180"/>
    </source>
</evidence>
<keyword evidence="18" id="KW-0458">Lysosome</keyword>
<dbReference type="GO" id="GO:0004180">
    <property type="term" value="F:carboxypeptidase activity"/>
    <property type="evidence" value="ECO:0007669"/>
    <property type="project" value="UniProtKB-KW"/>
</dbReference>
<evidence type="ECO:0000256" key="21">
    <source>
        <dbReference type="SAM" id="MobiDB-lite"/>
    </source>
</evidence>
<keyword evidence="12" id="KW-0256">Endoplasmic reticulum</keyword>
<evidence type="ECO:0000256" key="5">
    <source>
        <dbReference type="ARBA" id="ARBA00014116"/>
    </source>
</evidence>